<dbReference type="Proteomes" id="UP000182034">
    <property type="component" value="Unassembled WGS sequence"/>
</dbReference>
<sequence length="56" mass="6116">MKNLKKISREQLKQVKGGGVPNCPIGYIYMCTAVGVCDDNTGQEDCLCGCRPRVKP</sequence>
<gene>
    <name evidence="1" type="ORF">SAMN05216324_11163</name>
</gene>
<dbReference type="AlphaFoldDB" id="A0A1K2ITU7"/>
<dbReference type="STRING" id="1612149.SAMN05216324_11163"/>
<dbReference type="EMBL" id="FPKW01000011">
    <property type="protein sequence ID" value="SFZ95608.1"/>
    <property type="molecule type" value="Genomic_DNA"/>
</dbReference>
<evidence type="ECO:0000313" key="1">
    <source>
        <dbReference type="EMBL" id="SFZ95608.1"/>
    </source>
</evidence>
<evidence type="ECO:0008006" key="3">
    <source>
        <dbReference type="Google" id="ProtNLM"/>
    </source>
</evidence>
<name>A0A1K2ITU7_9FLAO</name>
<reference evidence="2" key="1">
    <citation type="submission" date="2016-10" db="EMBL/GenBank/DDBJ databases">
        <authorList>
            <person name="Varghese N."/>
            <person name="Submissions S."/>
        </authorList>
    </citation>
    <scope>NUCLEOTIDE SEQUENCE [LARGE SCALE GENOMIC DNA]</scope>
    <source>
        <strain evidence="2">SUR2</strain>
    </source>
</reference>
<proteinExistence type="predicted"/>
<dbReference type="InterPro" id="IPR058074">
    <property type="entry name" value="Bacteriocin-like"/>
</dbReference>
<evidence type="ECO:0000313" key="2">
    <source>
        <dbReference type="Proteomes" id="UP000182034"/>
    </source>
</evidence>
<keyword evidence="2" id="KW-1185">Reference proteome</keyword>
<protein>
    <recommendedName>
        <fullName evidence="3">Bacteriocin-type signal sequence-containing protein</fullName>
    </recommendedName>
</protein>
<dbReference type="NCBIfam" id="NF047798">
    <property type="entry name" value="leader_Chryseo"/>
    <property type="match status" value="1"/>
</dbReference>
<accession>A0A1K2ITU7</accession>
<organism evidence="1 2">
    <name type="scientific">Chryseobacterium limigenitum</name>
    <dbReference type="NCBI Taxonomy" id="1612149"/>
    <lineage>
        <taxon>Bacteria</taxon>
        <taxon>Pseudomonadati</taxon>
        <taxon>Bacteroidota</taxon>
        <taxon>Flavobacteriia</taxon>
        <taxon>Flavobacteriales</taxon>
        <taxon>Weeksellaceae</taxon>
        <taxon>Chryseobacterium group</taxon>
        <taxon>Chryseobacterium</taxon>
    </lineage>
</organism>